<comment type="caution">
    <text evidence="2">The sequence shown here is derived from an EMBL/GenBank/DDBJ whole genome shotgun (WGS) entry which is preliminary data.</text>
</comment>
<accession>A0A4T0FI97</accession>
<feature type="compositionally biased region" description="Acidic residues" evidence="1">
    <location>
        <begin position="1"/>
        <end position="22"/>
    </location>
</feature>
<evidence type="ECO:0000313" key="2">
    <source>
        <dbReference type="EMBL" id="TIA87869.1"/>
    </source>
</evidence>
<dbReference type="InterPro" id="IPR031355">
    <property type="entry name" value="YBL010C/LAA2-like"/>
</dbReference>
<dbReference type="PANTHER" id="PTHR38698">
    <property type="entry name" value="EXPRESSED PROTEIN"/>
    <property type="match status" value="1"/>
</dbReference>
<dbReference type="EMBL" id="SPNW01000046">
    <property type="protein sequence ID" value="TIA87869.1"/>
    <property type="molecule type" value="Genomic_DNA"/>
</dbReference>
<protein>
    <submittedName>
        <fullName evidence="2">Uncharacterized protein</fullName>
    </submittedName>
</protein>
<feature type="region of interest" description="Disordered" evidence="1">
    <location>
        <begin position="239"/>
        <end position="267"/>
    </location>
</feature>
<keyword evidence="3" id="KW-1185">Reference proteome</keyword>
<dbReference type="OrthoDB" id="5378975at2759"/>
<name>A0A4T0FI97_9BASI</name>
<evidence type="ECO:0000313" key="3">
    <source>
        <dbReference type="Proteomes" id="UP000310189"/>
    </source>
</evidence>
<dbReference type="PANTHER" id="PTHR38698:SF1">
    <property type="entry name" value="FUNGAL PROTEIN"/>
    <property type="match status" value="1"/>
</dbReference>
<dbReference type="Pfam" id="PF17104">
    <property type="entry name" value="YBL010C_LAA2"/>
    <property type="match status" value="1"/>
</dbReference>
<proteinExistence type="predicted"/>
<gene>
    <name evidence="2" type="ORF">E3P99_02913</name>
</gene>
<evidence type="ECO:0000256" key="1">
    <source>
        <dbReference type="SAM" id="MobiDB-lite"/>
    </source>
</evidence>
<organism evidence="2 3">
    <name type="scientific">Wallemia hederae</name>
    <dbReference type="NCBI Taxonomy" id="1540922"/>
    <lineage>
        <taxon>Eukaryota</taxon>
        <taxon>Fungi</taxon>
        <taxon>Dikarya</taxon>
        <taxon>Basidiomycota</taxon>
        <taxon>Wallemiomycotina</taxon>
        <taxon>Wallemiomycetes</taxon>
        <taxon>Wallemiales</taxon>
        <taxon>Wallemiaceae</taxon>
        <taxon>Wallemia</taxon>
    </lineage>
</organism>
<sequence>MSNSDDDFKDFSDEDLGDDFGEFGEHAEIEQDTADSGELQAPELESRAERQVDFGSQVLTTESARSIFKQLDTAAPPEPLNFDYSLTRRQYLQTLGKPLNLDEIGLSKLPPLQVNISHADAPKRTHVPVDSAAINPDVQVDAIHAEIDSIDSDTLNLLSLSALSKMRDSLRSHQDSVNAQLTYNLQQLDALRNDNLTYNELISDLIRETNNKLTKGNSMRSKIQPKSINLMERTGSAGLWGANSLPSTPPERVRSPGESLSGNRVNW</sequence>
<feature type="region of interest" description="Disordered" evidence="1">
    <location>
        <begin position="1"/>
        <end position="49"/>
    </location>
</feature>
<dbReference type="Proteomes" id="UP000310189">
    <property type="component" value="Unassembled WGS sequence"/>
</dbReference>
<dbReference type="AlphaFoldDB" id="A0A4T0FI97"/>
<feature type="compositionally biased region" description="Polar residues" evidence="1">
    <location>
        <begin position="258"/>
        <end position="267"/>
    </location>
</feature>
<reference evidence="2 3" key="1">
    <citation type="submission" date="2019-03" db="EMBL/GenBank/DDBJ databases">
        <title>Sequencing 23 genomes of Wallemia ichthyophaga.</title>
        <authorList>
            <person name="Gostincar C."/>
        </authorList>
    </citation>
    <scope>NUCLEOTIDE SEQUENCE [LARGE SCALE GENOMIC DNA]</scope>
    <source>
        <strain evidence="2 3">EXF-5753</strain>
    </source>
</reference>